<sequence>MPELAGIHHVKIPVTDLSRSLDWYGRVFGLKVTLKFPDADGVERGAAGEMPGLGPVLVAFRENPQAARGCQGFDPVSFAVQGRADVEAWAAHLDAQGVAHSPLIEASIGWLLVFNDPDGLELHLYSWAAHGNDHSARPGYGRSVTSTATGTDLEGSTS</sequence>
<dbReference type="Gene3D" id="3.10.180.10">
    <property type="entry name" value="2,3-Dihydroxybiphenyl 1,2-Dioxygenase, domain 1"/>
    <property type="match status" value="1"/>
</dbReference>
<dbReference type="AlphaFoldDB" id="A0AB39R9V9"/>
<dbReference type="InterPro" id="IPR037523">
    <property type="entry name" value="VOC_core"/>
</dbReference>
<reference evidence="3" key="1">
    <citation type="submission" date="2024-07" db="EMBL/GenBank/DDBJ databases">
        <authorList>
            <person name="Yu S.T."/>
        </authorList>
    </citation>
    <scope>NUCLEOTIDE SEQUENCE</scope>
    <source>
        <strain evidence="3">R41</strain>
    </source>
</reference>
<dbReference type="PROSITE" id="PS51819">
    <property type="entry name" value="VOC"/>
    <property type="match status" value="1"/>
</dbReference>
<feature type="compositionally biased region" description="Polar residues" evidence="1">
    <location>
        <begin position="143"/>
        <end position="158"/>
    </location>
</feature>
<dbReference type="RefSeq" id="WP_369244929.1">
    <property type="nucleotide sequence ID" value="NZ_CP163443.1"/>
</dbReference>
<organism evidence="3">
    <name type="scientific">Streptomyces sp. R41</name>
    <dbReference type="NCBI Taxonomy" id="3238632"/>
    <lineage>
        <taxon>Bacteria</taxon>
        <taxon>Bacillati</taxon>
        <taxon>Actinomycetota</taxon>
        <taxon>Actinomycetes</taxon>
        <taxon>Kitasatosporales</taxon>
        <taxon>Streptomycetaceae</taxon>
        <taxon>Streptomyces</taxon>
    </lineage>
</organism>
<protein>
    <submittedName>
        <fullName evidence="3">VOC family protein</fullName>
    </submittedName>
</protein>
<evidence type="ECO:0000313" key="3">
    <source>
        <dbReference type="EMBL" id="XDQ51610.1"/>
    </source>
</evidence>
<dbReference type="SUPFAM" id="SSF54593">
    <property type="entry name" value="Glyoxalase/Bleomycin resistance protein/Dihydroxybiphenyl dioxygenase"/>
    <property type="match status" value="1"/>
</dbReference>
<evidence type="ECO:0000256" key="1">
    <source>
        <dbReference type="SAM" id="MobiDB-lite"/>
    </source>
</evidence>
<feature type="region of interest" description="Disordered" evidence="1">
    <location>
        <begin position="136"/>
        <end position="158"/>
    </location>
</feature>
<dbReference type="EMBL" id="CP163443">
    <property type="protein sequence ID" value="XDQ51610.1"/>
    <property type="molecule type" value="Genomic_DNA"/>
</dbReference>
<feature type="domain" description="VOC" evidence="2">
    <location>
        <begin position="6"/>
        <end position="127"/>
    </location>
</feature>
<dbReference type="InterPro" id="IPR029068">
    <property type="entry name" value="Glyas_Bleomycin-R_OHBP_Dase"/>
</dbReference>
<dbReference type="Pfam" id="PF00903">
    <property type="entry name" value="Glyoxalase"/>
    <property type="match status" value="1"/>
</dbReference>
<evidence type="ECO:0000259" key="2">
    <source>
        <dbReference type="PROSITE" id="PS51819"/>
    </source>
</evidence>
<dbReference type="InterPro" id="IPR004360">
    <property type="entry name" value="Glyas_Fos-R_dOase_dom"/>
</dbReference>
<accession>A0AB39R9V9</accession>
<name>A0AB39R9V9_9ACTN</name>
<gene>
    <name evidence="3" type="ORF">AB5J53_08105</name>
</gene>
<proteinExistence type="predicted"/>